<dbReference type="AlphaFoldDB" id="A0A8S3Q2Q1"/>
<dbReference type="GO" id="GO:0006508">
    <property type="term" value="P:proteolysis"/>
    <property type="evidence" value="ECO:0007669"/>
    <property type="project" value="UniProtKB-KW"/>
</dbReference>
<evidence type="ECO:0000256" key="10">
    <source>
        <dbReference type="ARBA" id="ARBA00022837"/>
    </source>
</evidence>
<accession>A0A8S3Q2Q1</accession>
<dbReference type="InterPro" id="IPR034968">
    <property type="entry name" value="Reelin"/>
</dbReference>
<proteinExistence type="inferred from homology"/>
<evidence type="ECO:0000256" key="3">
    <source>
        <dbReference type="ARBA" id="ARBA00022525"/>
    </source>
</evidence>
<keyword evidence="17" id="KW-1185">Reference proteome</keyword>
<keyword evidence="10" id="KW-0106">Calcium</keyword>
<dbReference type="GO" id="GO:0046872">
    <property type="term" value="F:metal ion binding"/>
    <property type="evidence" value="ECO:0007669"/>
    <property type="project" value="UniProtKB-KW"/>
</dbReference>
<dbReference type="SUPFAM" id="SSF50939">
    <property type="entry name" value="Sialidases"/>
    <property type="match status" value="1"/>
</dbReference>
<evidence type="ECO:0000256" key="12">
    <source>
        <dbReference type="ARBA" id="ARBA00023773"/>
    </source>
</evidence>
<dbReference type="InterPro" id="IPR036278">
    <property type="entry name" value="Sialidase_sf"/>
</dbReference>
<dbReference type="Gene3D" id="2.60.120.260">
    <property type="entry name" value="Galactose-binding domain-like"/>
    <property type="match status" value="3"/>
</dbReference>
<reference evidence="16" key="1">
    <citation type="submission" date="2021-03" db="EMBL/GenBank/DDBJ databases">
        <authorList>
            <person name="Bekaert M."/>
        </authorList>
    </citation>
    <scope>NUCLEOTIDE SEQUENCE</scope>
</reference>
<dbReference type="PANTHER" id="PTHR11841">
    <property type="entry name" value="REELIN"/>
    <property type="match status" value="1"/>
</dbReference>
<evidence type="ECO:0000256" key="11">
    <source>
        <dbReference type="ARBA" id="ARBA00022889"/>
    </source>
</evidence>
<dbReference type="Proteomes" id="UP000683360">
    <property type="component" value="Unassembled WGS sequence"/>
</dbReference>
<dbReference type="Pfam" id="PF21471">
    <property type="entry name" value="Reelin_subrepeat-B"/>
    <property type="match status" value="3"/>
</dbReference>
<evidence type="ECO:0000256" key="5">
    <source>
        <dbReference type="ARBA" id="ARBA00022670"/>
    </source>
</evidence>
<name>A0A8S3Q2Q1_MYTED</name>
<keyword evidence="8" id="KW-0720">Serine protease</keyword>
<evidence type="ECO:0000256" key="7">
    <source>
        <dbReference type="ARBA" id="ARBA00022801"/>
    </source>
</evidence>
<dbReference type="GO" id="GO:0008236">
    <property type="term" value="F:serine-type peptidase activity"/>
    <property type="evidence" value="ECO:0007669"/>
    <property type="project" value="UniProtKB-KW"/>
</dbReference>
<dbReference type="GO" id="GO:0001764">
    <property type="term" value="P:neuron migration"/>
    <property type="evidence" value="ECO:0007669"/>
    <property type="project" value="InterPro"/>
</dbReference>
<protein>
    <recommendedName>
        <fullName evidence="13">Reelin</fullName>
    </recommendedName>
</protein>
<evidence type="ECO:0000256" key="15">
    <source>
        <dbReference type="ARBA" id="ARBA00046064"/>
    </source>
</evidence>
<organism evidence="16 17">
    <name type="scientific">Mytilus edulis</name>
    <name type="common">Blue mussel</name>
    <dbReference type="NCBI Taxonomy" id="6550"/>
    <lineage>
        <taxon>Eukaryota</taxon>
        <taxon>Metazoa</taxon>
        <taxon>Spiralia</taxon>
        <taxon>Lophotrochozoa</taxon>
        <taxon>Mollusca</taxon>
        <taxon>Bivalvia</taxon>
        <taxon>Autobranchia</taxon>
        <taxon>Pteriomorphia</taxon>
        <taxon>Mytilida</taxon>
        <taxon>Mytiloidea</taxon>
        <taxon>Mytilidae</taxon>
        <taxon>Mytilinae</taxon>
        <taxon>Mytilus</taxon>
    </lineage>
</organism>
<evidence type="ECO:0000256" key="6">
    <source>
        <dbReference type="ARBA" id="ARBA00022723"/>
    </source>
</evidence>
<evidence type="ECO:0000256" key="8">
    <source>
        <dbReference type="ARBA" id="ARBA00022825"/>
    </source>
</evidence>
<dbReference type="EMBL" id="CAJPWZ010000284">
    <property type="protein sequence ID" value="CAG2189102.1"/>
    <property type="molecule type" value="Genomic_DNA"/>
</dbReference>
<evidence type="ECO:0000256" key="2">
    <source>
        <dbReference type="ARBA" id="ARBA00022473"/>
    </source>
</evidence>
<evidence type="ECO:0000313" key="16">
    <source>
        <dbReference type="EMBL" id="CAG2189102.1"/>
    </source>
</evidence>
<evidence type="ECO:0000256" key="14">
    <source>
        <dbReference type="ARBA" id="ARBA00044961"/>
    </source>
</evidence>
<dbReference type="GO" id="GO:0070325">
    <property type="term" value="F:lipoprotein particle receptor binding"/>
    <property type="evidence" value="ECO:0007669"/>
    <property type="project" value="InterPro"/>
</dbReference>
<keyword evidence="2" id="KW-0217">Developmental protein</keyword>
<keyword evidence="3" id="KW-0964">Secreted</keyword>
<evidence type="ECO:0000256" key="9">
    <source>
        <dbReference type="ARBA" id="ARBA00022833"/>
    </source>
</evidence>
<keyword evidence="5" id="KW-0645">Protease</keyword>
<keyword evidence="11" id="KW-0130">Cell adhesion</keyword>
<keyword evidence="6" id="KW-0479">Metal-binding</keyword>
<dbReference type="GO" id="GO:0007417">
    <property type="term" value="P:central nervous system development"/>
    <property type="evidence" value="ECO:0007669"/>
    <property type="project" value="InterPro"/>
</dbReference>
<keyword evidence="9" id="KW-0862">Zinc</keyword>
<comment type="subcellular location">
    <subcellularLocation>
        <location evidence="1">Secreted</location>
        <location evidence="1">Extracellular space</location>
        <location evidence="1">Extracellular matrix</location>
    </subcellularLocation>
</comment>
<dbReference type="OrthoDB" id="1924787at2759"/>
<evidence type="ECO:0000256" key="13">
    <source>
        <dbReference type="ARBA" id="ARBA00023900"/>
    </source>
</evidence>
<evidence type="ECO:0000256" key="4">
    <source>
        <dbReference type="ARBA" id="ARBA00022530"/>
    </source>
</evidence>
<comment type="similarity">
    <text evidence="12">Belongs to the reelin family.</text>
</comment>
<evidence type="ECO:0000256" key="1">
    <source>
        <dbReference type="ARBA" id="ARBA00004498"/>
    </source>
</evidence>
<dbReference type="InterPro" id="IPR049419">
    <property type="entry name" value="Reelin_subrepeat-B"/>
</dbReference>
<dbReference type="PANTHER" id="PTHR11841:SF1">
    <property type="entry name" value="REELIN"/>
    <property type="match status" value="1"/>
</dbReference>
<comment type="function">
    <text evidence="15">Extracellular matrix serine protease secreted by pioneer neurons that plays a role in layering of neurons in the cerebral cortex and cerebellum by coordinating cell positioning during neurodevelopment. Regulates microtubule function in neurons and neuronal migration. Binding to the extracellular domains of lipoprotein receptors VLDLR and LRP8/APOER2 induces tyrosine phosphorylation of DAB1 and modulation of TAU phosphorylation. Affects migration of sympathetic preganglionic neurons in the spinal cord, where it seems to act as a barrier to neuronal migration. Enzymatic activity is important for the modulation of cell adhesion.</text>
</comment>
<gene>
    <name evidence="16" type="ORF">MEDL_4496</name>
</gene>
<evidence type="ECO:0000313" key="17">
    <source>
        <dbReference type="Proteomes" id="UP000683360"/>
    </source>
</evidence>
<keyword evidence="4" id="KW-0272">Extracellular matrix</keyword>
<keyword evidence="7 16" id="KW-0378">Hydrolase</keyword>
<comment type="subunit">
    <text evidence="14">Oligomer of disulfide-linked homodimers.</text>
</comment>
<dbReference type="GO" id="GO:0007155">
    <property type="term" value="P:cell adhesion"/>
    <property type="evidence" value="ECO:0007669"/>
    <property type="project" value="UniProtKB-KW"/>
</dbReference>
<comment type="caution">
    <text evidence="16">The sequence shown here is derived from an EMBL/GenBank/DDBJ whole genome shotgun (WGS) entry which is preliminary data.</text>
</comment>
<sequence>MVESSSDGVEVSKKCGTVMYGYSVTFCDQKGSREMQKCRSDNNAMYFSQKNQTANFVVTRDLNLMPDDLSTDLILEEQFEFKEQIGWEVHGGRVDVTCGEIYKANSLVFDSSGDRKACTPYMDTRSAGNIRFYLGLGSGSCNGNISKSDRIDVLVYLEDKYDHTYVLQRLEFEYYQEPKLVSVPITGDHKISWARFCWIQKFHHGPNTDIWALDGVRILTHQPSGLSQNTNKTIQFGLNMQCGNDPKANKVDLQFSSDYGRTWHRLHTPCLPGSCHGNHQPISSTYGSVNIPRGPVTKFRLRQSDWGPTDSWGISRLYIGQQCSNMCGGHGKCIEGINVGCSTQFRLDHPVMLQYSHDGGQTWRLVHEPCYQESDCNGLQTEGTIYYSGPHVRHTIVEAVILKIDIHELGADVM</sequence>